<evidence type="ECO:0000259" key="1">
    <source>
        <dbReference type="Pfam" id="PF04471"/>
    </source>
</evidence>
<name>A0AAW9RRF8_9BACT</name>
<dbReference type="InterPro" id="IPR011335">
    <property type="entry name" value="Restrct_endonuc-II-like"/>
</dbReference>
<dbReference type="GO" id="GO:0009307">
    <property type="term" value="P:DNA restriction-modification system"/>
    <property type="evidence" value="ECO:0007669"/>
    <property type="project" value="InterPro"/>
</dbReference>
<protein>
    <recommendedName>
        <fullName evidence="1">Restriction endonuclease type IV Mrr domain-containing protein</fullName>
    </recommendedName>
</protein>
<proteinExistence type="predicted"/>
<feature type="domain" description="Restriction endonuclease type IV Mrr" evidence="1">
    <location>
        <begin position="165"/>
        <end position="270"/>
    </location>
</feature>
<gene>
    <name evidence="2" type="ORF">AAG747_05495</name>
</gene>
<dbReference type="Pfam" id="PF04471">
    <property type="entry name" value="Mrr_cat"/>
    <property type="match status" value="1"/>
</dbReference>
<dbReference type="RefSeq" id="WP_346820132.1">
    <property type="nucleotide sequence ID" value="NZ_JBDKWZ010000002.1"/>
</dbReference>
<dbReference type="SUPFAM" id="SSF52980">
    <property type="entry name" value="Restriction endonuclease-like"/>
    <property type="match status" value="1"/>
</dbReference>
<dbReference type="AlphaFoldDB" id="A0AAW9RRF8"/>
<comment type="caution">
    <text evidence="2">The sequence shown here is derived from an EMBL/GenBank/DDBJ whole genome shotgun (WGS) entry which is preliminary data.</text>
</comment>
<reference evidence="2 3" key="1">
    <citation type="submission" date="2024-04" db="EMBL/GenBank/DDBJ databases">
        <title>Novel genus in family Flammeovirgaceae.</title>
        <authorList>
            <person name="Nguyen T.H."/>
            <person name="Vuong T.Q."/>
            <person name="Le H."/>
            <person name="Kim S.-G."/>
        </authorList>
    </citation>
    <scope>NUCLEOTIDE SEQUENCE [LARGE SCALE GENOMIC DNA]</scope>
    <source>
        <strain evidence="2 3">JCM 23209</strain>
    </source>
</reference>
<dbReference type="Proteomes" id="UP001403385">
    <property type="component" value="Unassembled WGS sequence"/>
</dbReference>
<dbReference type="InterPro" id="IPR011856">
    <property type="entry name" value="tRNA_endonuc-like_dom_sf"/>
</dbReference>
<dbReference type="GO" id="GO:0004519">
    <property type="term" value="F:endonuclease activity"/>
    <property type="evidence" value="ECO:0007669"/>
    <property type="project" value="InterPro"/>
</dbReference>
<evidence type="ECO:0000313" key="2">
    <source>
        <dbReference type="EMBL" id="MEN7547349.1"/>
    </source>
</evidence>
<evidence type="ECO:0000313" key="3">
    <source>
        <dbReference type="Proteomes" id="UP001403385"/>
    </source>
</evidence>
<dbReference type="EMBL" id="JBDKWZ010000002">
    <property type="protein sequence ID" value="MEN7547349.1"/>
    <property type="molecule type" value="Genomic_DNA"/>
</dbReference>
<organism evidence="2 3">
    <name type="scientific">Rapidithrix thailandica</name>
    <dbReference type="NCBI Taxonomy" id="413964"/>
    <lineage>
        <taxon>Bacteria</taxon>
        <taxon>Pseudomonadati</taxon>
        <taxon>Bacteroidota</taxon>
        <taxon>Cytophagia</taxon>
        <taxon>Cytophagales</taxon>
        <taxon>Flammeovirgaceae</taxon>
        <taxon>Rapidithrix</taxon>
    </lineage>
</organism>
<keyword evidence="3" id="KW-1185">Reference proteome</keyword>
<dbReference type="InterPro" id="IPR007560">
    <property type="entry name" value="Restrct_endonuc_IV_Mrr"/>
</dbReference>
<dbReference type="GO" id="GO:0003677">
    <property type="term" value="F:DNA binding"/>
    <property type="evidence" value="ECO:0007669"/>
    <property type="project" value="InterPro"/>
</dbReference>
<sequence length="306" mass="35263">MKKISAAAINALKKALSTVYWYKSDLRSFLDHTITNKQILSYLDWNDYKRNICSRLVDLLVKNEEKTQNDLLKLVYELCNMNDFSHLKQLDDGTDKEKAAKESVAALRKLSKGHLEQLKEQEEVEERRNHVFKKQLEQSAVREKLEEIKTDFYALVSSSDAQKRGFQLEKLLKDLFNLFDLDSKASFRITGEQIDGMFTFENNDFLLEAKWHKDPVDISSLDAFSGKLSRRLENTLGLFISINGFSSDSIQAHSTGRRLMILMDGSDLMAVLEGRIDLIQLLVRKRRYAAQTGNIYLGIHEIMKGK</sequence>
<accession>A0AAW9RRF8</accession>
<dbReference type="Gene3D" id="3.40.1350.10">
    <property type="match status" value="1"/>
</dbReference>